<evidence type="ECO:0000313" key="1">
    <source>
        <dbReference type="EMBL" id="RNA21093.1"/>
    </source>
</evidence>
<name>A0A3M7RBY2_BRAPC</name>
<organism evidence="1 2">
    <name type="scientific">Brachionus plicatilis</name>
    <name type="common">Marine rotifer</name>
    <name type="synonym">Brachionus muelleri</name>
    <dbReference type="NCBI Taxonomy" id="10195"/>
    <lineage>
        <taxon>Eukaryota</taxon>
        <taxon>Metazoa</taxon>
        <taxon>Spiralia</taxon>
        <taxon>Gnathifera</taxon>
        <taxon>Rotifera</taxon>
        <taxon>Eurotatoria</taxon>
        <taxon>Monogononta</taxon>
        <taxon>Pseudotrocha</taxon>
        <taxon>Ploima</taxon>
        <taxon>Brachionidae</taxon>
        <taxon>Brachionus</taxon>
    </lineage>
</organism>
<gene>
    <name evidence="1" type="ORF">BpHYR1_038658</name>
</gene>
<keyword evidence="2" id="KW-1185">Reference proteome</keyword>
<dbReference type="EMBL" id="REGN01003731">
    <property type="protein sequence ID" value="RNA21093.1"/>
    <property type="molecule type" value="Genomic_DNA"/>
</dbReference>
<comment type="caution">
    <text evidence="1">The sequence shown here is derived from an EMBL/GenBank/DDBJ whole genome shotgun (WGS) entry which is preliminary data.</text>
</comment>
<evidence type="ECO:0000313" key="2">
    <source>
        <dbReference type="Proteomes" id="UP000276133"/>
    </source>
</evidence>
<accession>A0A3M7RBY2</accession>
<protein>
    <submittedName>
        <fullName evidence="1">Uncharacterized protein</fullName>
    </submittedName>
</protein>
<dbReference type="AlphaFoldDB" id="A0A3M7RBY2"/>
<proteinExistence type="predicted"/>
<feature type="non-terminal residue" evidence="1">
    <location>
        <position position="1"/>
    </location>
</feature>
<sequence length="190" mass="21880">KVFNNLQAIVKNELKIVWVDRGHYDIVRNVEWGEILYSSNTSTVFYDSDGNKIGLIEEHGFSGIGSLKILKLSSNSIQILLGYEFKDLYDKNFKTKIKNISIKLIPVFEKNIIKKRAQILDSSVFCTSNKNTGLFSIIFKLHHRQINNSADYHKSKWDADQQIYVEIAACTQRGLKRCYAKKTRSNLVTK</sequence>
<dbReference type="Proteomes" id="UP000276133">
    <property type="component" value="Unassembled WGS sequence"/>
</dbReference>
<reference evidence="1 2" key="1">
    <citation type="journal article" date="2018" name="Sci. Rep.">
        <title>Genomic signatures of local adaptation to the degree of environmental predictability in rotifers.</title>
        <authorList>
            <person name="Franch-Gras L."/>
            <person name="Hahn C."/>
            <person name="Garcia-Roger E.M."/>
            <person name="Carmona M.J."/>
            <person name="Serra M."/>
            <person name="Gomez A."/>
        </authorList>
    </citation>
    <scope>NUCLEOTIDE SEQUENCE [LARGE SCALE GENOMIC DNA]</scope>
    <source>
        <strain evidence="1">HYR1</strain>
    </source>
</reference>